<evidence type="ECO:0000313" key="9">
    <source>
        <dbReference type="Proteomes" id="UP000824246"/>
    </source>
</evidence>
<dbReference type="PANTHER" id="PTHR38459">
    <property type="entry name" value="PROPHAGE BACTOPRENOL-LINKED GLUCOSE TRANSLOCASE HOMOLOG"/>
    <property type="match status" value="1"/>
</dbReference>
<dbReference type="PANTHER" id="PTHR38459:SF1">
    <property type="entry name" value="PROPHAGE BACTOPRENOL-LINKED GLUCOSE TRANSLOCASE HOMOLOG"/>
    <property type="match status" value="1"/>
</dbReference>
<protein>
    <submittedName>
        <fullName evidence="8">GtrA family protein</fullName>
    </submittedName>
</protein>
<comment type="subcellular location">
    <subcellularLocation>
        <location evidence="1">Membrane</location>
        <topology evidence="1">Multi-pass membrane protein</topology>
    </subcellularLocation>
</comment>
<feature type="domain" description="GtrA/DPMS transmembrane" evidence="7">
    <location>
        <begin position="12"/>
        <end position="122"/>
    </location>
</feature>
<evidence type="ECO:0000256" key="5">
    <source>
        <dbReference type="ARBA" id="ARBA00023136"/>
    </source>
</evidence>
<organism evidence="8 9">
    <name type="scientific">Candidatus Barnesiella excrementipullorum</name>
    <dbReference type="NCBI Taxonomy" id="2838479"/>
    <lineage>
        <taxon>Bacteria</taxon>
        <taxon>Pseudomonadati</taxon>
        <taxon>Bacteroidota</taxon>
        <taxon>Bacteroidia</taxon>
        <taxon>Bacteroidales</taxon>
        <taxon>Barnesiellaceae</taxon>
        <taxon>Barnesiella</taxon>
    </lineage>
</organism>
<keyword evidence="3 6" id="KW-0812">Transmembrane</keyword>
<accession>A0A9D1VSQ9</accession>
<reference evidence="8" key="1">
    <citation type="journal article" date="2021" name="PeerJ">
        <title>Extensive microbial diversity within the chicken gut microbiome revealed by metagenomics and culture.</title>
        <authorList>
            <person name="Gilroy R."/>
            <person name="Ravi A."/>
            <person name="Getino M."/>
            <person name="Pursley I."/>
            <person name="Horton D.L."/>
            <person name="Alikhan N.F."/>
            <person name="Baker D."/>
            <person name="Gharbi K."/>
            <person name="Hall N."/>
            <person name="Watson M."/>
            <person name="Adriaenssens E.M."/>
            <person name="Foster-Nyarko E."/>
            <person name="Jarju S."/>
            <person name="Secka A."/>
            <person name="Antonio M."/>
            <person name="Oren A."/>
            <person name="Chaudhuri R.R."/>
            <person name="La Ragione R."/>
            <person name="Hildebrand F."/>
            <person name="Pallen M.J."/>
        </authorList>
    </citation>
    <scope>NUCLEOTIDE SEQUENCE</scope>
    <source>
        <strain evidence="8">ChiHjej12B11-16260</strain>
    </source>
</reference>
<dbReference type="Pfam" id="PF04138">
    <property type="entry name" value="GtrA_DPMS_TM"/>
    <property type="match status" value="1"/>
</dbReference>
<evidence type="ECO:0000259" key="7">
    <source>
        <dbReference type="Pfam" id="PF04138"/>
    </source>
</evidence>
<evidence type="ECO:0000256" key="2">
    <source>
        <dbReference type="ARBA" id="ARBA00009399"/>
    </source>
</evidence>
<name>A0A9D1VSQ9_9BACT</name>
<dbReference type="EMBL" id="DXFB01000178">
    <property type="protein sequence ID" value="HIX45928.1"/>
    <property type="molecule type" value="Genomic_DNA"/>
</dbReference>
<comment type="similarity">
    <text evidence="2">Belongs to the GtrA family.</text>
</comment>
<evidence type="ECO:0000313" key="8">
    <source>
        <dbReference type="EMBL" id="HIX45928.1"/>
    </source>
</evidence>
<proteinExistence type="inferred from homology"/>
<dbReference type="InterPro" id="IPR051401">
    <property type="entry name" value="GtrA_CellWall_Glycosyl"/>
</dbReference>
<dbReference type="GO" id="GO:0000271">
    <property type="term" value="P:polysaccharide biosynthetic process"/>
    <property type="evidence" value="ECO:0007669"/>
    <property type="project" value="InterPro"/>
</dbReference>
<reference evidence="8" key="2">
    <citation type="submission" date="2021-04" db="EMBL/GenBank/DDBJ databases">
        <authorList>
            <person name="Gilroy R."/>
        </authorList>
    </citation>
    <scope>NUCLEOTIDE SEQUENCE</scope>
    <source>
        <strain evidence="8">ChiHjej12B11-16260</strain>
    </source>
</reference>
<dbReference type="AlphaFoldDB" id="A0A9D1VSQ9"/>
<dbReference type="InterPro" id="IPR007267">
    <property type="entry name" value="GtrA_DPMS_TM"/>
</dbReference>
<evidence type="ECO:0000256" key="4">
    <source>
        <dbReference type="ARBA" id="ARBA00022989"/>
    </source>
</evidence>
<evidence type="ECO:0000256" key="1">
    <source>
        <dbReference type="ARBA" id="ARBA00004141"/>
    </source>
</evidence>
<evidence type="ECO:0000256" key="3">
    <source>
        <dbReference type="ARBA" id="ARBA00022692"/>
    </source>
</evidence>
<comment type="caution">
    <text evidence="8">The sequence shown here is derived from an EMBL/GenBank/DDBJ whole genome shotgun (WGS) entry which is preliminary data.</text>
</comment>
<feature type="transmembrane region" description="Helical" evidence="6">
    <location>
        <begin position="43"/>
        <end position="61"/>
    </location>
</feature>
<feature type="transmembrane region" description="Helical" evidence="6">
    <location>
        <begin position="12"/>
        <end position="31"/>
    </location>
</feature>
<dbReference type="Proteomes" id="UP000824246">
    <property type="component" value="Unassembled WGS sequence"/>
</dbReference>
<sequence>MLHSGKLREVFRFGIVGILATLLQYVIYWIFNQKVGCGATTSLTIGYAVSFVFNFFLSNYYTFKTKPSLKKGLGFGLSHGINYMLQIVFLNFYMWLGIPERWAPLPMFATVIPINFLLVRFVLKSGKL</sequence>
<dbReference type="GO" id="GO:0005886">
    <property type="term" value="C:plasma membrane"/>
    <property type="evidence" value="ECO:0007669"/>
    <property type="project" value="TreeGrafter"/>
</dbReference>
<feature type="transmembrane region" description="Helical" evidence="6">
    <location>
        <begin position="73"/>
        <end position="96"/>
    </location>
</feature>
<keyword evidence="4 6" id="KW-1133">Transmembrane helix</keyword>
<evidence type="ECO:0000256" key="6">
    <source>
        <dbReference type="SAM" id="Phobius"/>
    </source>
</evidence>
<feature type="transmembrane region" description="Helical" evidence="6">
    <location>
        <begin position="102"/>
        <end position="123"/>
    </location>
</feature>
<gene>
    <name evidence="8" type="ORF">H9982_06875</name>
</gene>
<keyword evidence="5 6" id="KW-0472">Membrane</keyword>